<comment type="catalytic activity">
    <reaction evidence="8">
        <text>(E)-4-coumarate + ATP + CoA = (E)-4-coumaroyl-CoA + AMP + diphosphate</text>
        <dbReference type="Rhea" id="RHEA:19641"/>
        <dbReference type="ChEBI" id="CHEBI:12876"/>
        <dbReference type="ChEBI" id="CHEBI:30616"/>
        <dbReference type="ChEBI" id="CHEBI:33019"/>
        <dbReference type="ChEBI" id="CHEBI:57287"/>
        <dbReference type="ChEBI" id="CHEBI:85008"/>
        <dbReference type="ChEBI" id="CHEBI:456215"/>
        <dbReference type="EC" id="6.2.1.12"/>
    </reaction>
    <physiologicalReaction direction="left-to-right" evidence="8">
        <dbReference type="Rhea" id="RHEA:19642"/>
    </physiologicalReaction>
</comment>
<dbReference type="PANTHER" id="PTHR43859:SF19">
    <property type="entry name" value="4-COUMARATE--COA LIGASE"/>
    <property type="match status" value="1"/>
</dbReference>
<proteinExistence type="inferred from homology"/>
<reference evidence="12 13" key="1">
    <citation type="submission" date="2024-02" db="EMBL/GenBank/DDBJ databases">
        <title>High-quality chromosome-scale genome assembly of Pensacola bahiagrass (Paspalum notatum Flugge var. saurae).</title>
        <authorList>
            <person name="Vega J.M."/>
            <person name="Podio M."/>
            <person name="Orjuela J."/>
            <person name="Siena L.A."/>
            <person name="Pessino S.C."/>
            <person name="Combes M.C."/>
            <person name="Mariac C."/>
            <person name="Albertini E."/>
            <person name="Pupilli F."/>
            <person name="Ortiz J.P.A."/>
            <person name="Leblanc O."/>
        </authorList>
    </citation>
    <scope>NUCLEOTIDE SEQUENCE [LARGE SCALE GENOMIC DNA]</scope>
    <source>
        <strain evidence="12">R1</strain>
        <tissue evidence="12">Leaf</tissue>
    </source>
</reference>
<feature type="region of interest" description="Disordered" evidence="9">
    <location>
        <begin position="1"/>
        <end position="24"/>
    </location>
</feature>
<comment type="similarity">
    <text evidence="2">Belongs to the ATP-dependent AMP-binding enzyme family.</text>
</comment>
<sequence>MLSSTLSWSSRLSSPRSRFISPNLTTPKARIGGYCDYCKHGHGEGRKKMPTVVATSLPNDDHHPVSNTEAKASLFSHGEGAGAKQSRLRPPIGAATASNLGANPANSCPLTPLGFLERAATVFDDRPSVVYHDTVFTWSQTFRRCRRLASALSSLGISRGDIVSVLLPNVPAMYEMQFGVPMSGAVLNTINTRLDARTLAVLLRHSGSKLVFVDPSLLQLVHDAMRLLPPRGHGNPPPRVVVVEDPHERDLLPAVPAGTLTYEGLLETGDPEFTWVRPASEWDPMVLNYTSGTTSAPKGVVHCHRGLFLITLDWLVEWAVPPTPTYLWTLPMFHANGWSFAWGMAVVGGTNVCLRRVTAAAVYAAIAARGVTHLCCAPVVLGMLANAPEAVRRPLPGGKVRVLTAGAPPPAAVIQRTEAIGFEISHGYGLTETAGMSVSCTWKAEWDELPAPERARLKARQGVRMPAMDADVIDGETGRSVPRDGSTMGEVVLRGGYVMLGYLNDDEATDAAIRDDGWFRTGDIGVMHPDGYLEIRDRSKDVIINAGENISSVEVESVLYEHPAVNEAAVVARPDELRGETPCAFLSLREDAVGTVTAASVIAWCRERMPQYMVPRTVVFRADLPKTSTGKIQKYLLRNLAREMEMGLPREGDGTWAIHASSAFWRSAWPPQDCSGDLAPVTAQQSSSSSFPFSSTTTSILKYCI</sequence>
<dbReference type="AlphaFoldDB" id="A0AAQ3X7S2"/>
<evidence type="ECO:0000313" key="13">
    <source>
        <dbReference type="Proteomes" id="UP001341281"/>
    </source>
</evidence>
<dbReference type="EC" id="6.2.1.12" evidence="3"/>
<dbReference type="PROSITE" id="PS00455">
    <property type="entry name" value="AMP_BINDING"/>
    <property type="match status" value="1"/>
</dbReference>
<dbReference type="InterPro" id="IPR045851">
    <property type="entry name" value="AMP-bd_C_sf"/>
</dbReference>
<dbReference type="SUPFAM" id="SSF56801">
    <property type="entry name" value="Acetyl-CoA synthetase-like"/>
    <property type="match status" value="1"/>
</dbReference>
<feature type="compositionally biased region" description="Low complexity" evidence="9">
    <location>
        <begin position="1"/>
        <end position="21"/>
    </location>
</feature>
<dbReference type="PANTHER" id="PTHR43859">
    <property type="entry name" value="ACYL-ACTIVATING ENZYME"/>
    <property type="match status" value="1"/>
</dbReference>
<dbReference type="CDD" id="cd12118">
    <property type="entry name" value="ttLC_FACS_AEE21_like"/>
    <property type="match status" value="1"/>
</dbReference>
<dbReference type="GO" id="GO:0016207">
    <property type="term" value="F:4-coumarate-CoA ligase activity"/>
    <property type="evidence" value="ECO:0007669"/>
    <property type="project" value="UniProtKB-EC"/>
</dbReference>
<evidence type="ECO:0000256" key="2">
    <source>
        <dbReference type="ARBA" id="ARBA00006432"/>
    </source>
</evidence>
<organism evidence="12 13">
    <name type="scientific">Paspalum notatum var. saurae</name>
    <dbReference type="NCBI Taxonomy" id="547442"/>
    <lineage>
        <taxon>Eukaryota</taxon>
        <taxon>Viridiplantae</taxon>
        <taxon>Streptophyta</taxon>
        <taxon>Embryophyta</taxon>
        <taxon>Tracheophyta</taxon>
        <taxon>Spermatophyta</taxon>
        <taxon>Magnoliopsida</taxon>
        <taxon>Liliopsida</taxon>
        <taxon>Poales</taxon>
        <taxon>Poaceae</taxon>
        <taxon>PACMAD clade</taxon>
        <taxon>Panicoideae</taxon>
        <taxon>Andropogonodae</taxon>
        <taxon>Paspaleae</taxon>
        <taxon>Paspalinae</taxon>
        <taxon>Paspalum</taxon>
    </lineage>
</organism>
<keyword evidence="13" id="KW-1185">Reference proteome</keyword>
<dbReference type="NCBIfam" id="NF006020">
    <property type="entry name" value="PRK08162.1"/>
    <property type="match status" value="1"/>
</dbReference>
<dbReference type="Pfam" id="PF00501">
    <property type="entry name" value="AMP-binding"/>
    <property type="match status" value="1"/>
</dbReference>
<dbReference type="Proteomes" id="UP001341281">
    <property type="component" value="Chromosome 07"/>
</dbReference>
<dbReference type="FunFam" id="3.40.50.12780:FF:000003">
    <property type="entry name" value="Long-chain-fatty-acid--CoA ligase FadD"/>
    <property type="match status" value="1"/>
</dbReference>
<dbReference type="InterPro" id="IPR020845">
    <property type="entry name" value="AMP-binding_CS"/>
</dbReference>
<dbReference type="EMBL" id="CP144751">
    <property type="protein sequence ID" value="WVZ87656.1"/>
    <property type="molecule type" value="Genomic_DNA"/>
</dbReference>
<dbReference type="Pfam" id="PF13193">
    <property type="entry name" value="AMP-binding_C"/>
    <property type="match status" value="1"/>
</dbReference>
<accession>A0AAQ3X7S2</accession>
<feature type="domain" description="AMP-dependent synthetase/ligase" evidence="10">
    <location>
        <begin position="116"/>
        <end position="503"/>
    </location>
</feature>
<evidence type="ECO:0000256" key="5">
    <source>
        <dbReference type="ARBA" id="ARBA00022842"/>
    </source>
</evidence>
<evidence type="ECO:0000256" key="6">
    <source>
        <dbReference type="ARBA" id="ARBA00034219"/>
    </source>
</evidence>
<dbReference type="InterPro" id="IPR025110">
    <property type="entry name" value="AMP-bd_C"/>
</dbReference>
<evidence type="ECO:0000256" key="3">
    <source>
        <dbReference type="ARBA" id="ARBA00012959"/>
    </source>
</evidence>
<dbReference type="InterPro" id="IPR000873">
    <property type="entry name" value="AMP-dep_synth/lig_dom"/>
</dbReference>
<evidence type="ECO:0000256" key="9">
    <source>
        <dbReference type="SAM" id="MobiDB-lite"/>
    </source>
</evidence>
<evidence type="ECO:0000259" key="11">
    <source>
        <dbReference type="Pfam" id="PF13193"/>
    </source>
</evidence>
<comment type="cofactor">
    <cofactor evidence="1">
        <name>Mg(2+)</name>
        <dbReference type="ChEBI" id="CHEBI:18420"/>
    </cofactor>
</comment>
<feature type="non-terminal residue" evidence="12">
    <location>
        <position position="705"/>
    </location>
</feature>
<comment type="catalytic activity">
    <reaction evidence="6">
        <text>(E)-4-coumarate + ATP + H(+) = (E)-4-coumaroyl-AMP + diphosphate</text>
        <dbReference type="Rhea" id="RHEA:72419"/>
        <dbReference type="ChEBI" id="CHEBI:12876"/>
        <dbReference type="ChEBI" id="CHEBI:15378"/>
        <dbReference type="ChEBI" id="CHEBI:30616"/>
        <dbReference type="ChEBI" id="CHEBI:33019"/>
        <dbReference type="ChEBI" id="CHEBI:192348"/>
    </reaction>
    <physiologicalReaction direction="left-to-right" evidence="6">
        <dbReference type="Rhea" id="RHEA:72420"/>
    </physiologicalReaction>
</comment>
<protein>
    <recommendedName>
        <fullName evidence="3">4-coumarate--CoA ligase</fullName>
        <ecNumber evidence="3">6.2.1.12</ecNumber>
    </recommendedName>
</protein>
<dbReference type="Gene3D" id="3.30.300.30">
    <property type="match status" value="1"/>
</dbReference>
<keyword evidence="5" id="KW-0460">Magnesium</keyword>
<gene>
    <name evidence="12" type="ORF">U9M48_034262</name>
</gene>
<dbReference type="InterPro" id="IPR042099">
    <property type="entry name" value="ANL_N_sf"/>
</dbReference>
<comment type="catalytic activity">
    <reaction evidence="7">
        <text>(E)-4-coumaroyl-AMP + CoA = (E)-4-coumaroyl-CoA + AMP + H(+)</text>
        <dbReference type="Rhea" id="RHEA:72423"/>
        <dbReference type="ChEBI" id="CHEBI:15378"/>
        <dbReference type="ChEBI" id="CHEBI:57287"/>
        <dbReference type="ChEBI" id="CHEBI:85008"/>
        <dbReference type="ChEBI" id="CHEBI:192348"/>
        <dbReference type="ChEBI" id="CHEBI:456215"/>
    </reaction>
    <physiologicalReaction direction="left-to-right" evidence="7">
        <dbReference type="Rhea" id="RHEA:72424"/>
    </physiologicalReaction>
</comment>
<dbReference type="Gene3D" id="3.40.50.12780">
    <property type="entry name" value="N-terminal domain of ligase-like"/>
    <property type="match status" value="1"/>
</dbReference>
<evidence type="ECO:0000259" key="10">
    <source>
        <dbReference type="Pfam" id="PF00501"/>
    </source>
</evidence>
<keyword evidence="4" id="KW-0436">Ligase</keyword>
<evidence type="ECO:0000256" key="8">
    <source>
        <dbReference type="ARBA" id="ARBA00034252"/>
    </source>
</evidence>
<dbReference type="FunFam" id="3.30.300.30:FF:000008">
    <property type="entry name" value="2,3-dihydroxybenzoate-AMP ligase"/>
    <property type="match status" value="1"/>
</dbReference>
<dbReference type="GO" id="GO:0106290">
    <property type="term" value="F:trans-cinnamate-CoA ligase activity"/>
    <property type="evidence" value="ECO:0007669"/>
    <property type="project" value="UniProtKB-ARBA"/>
</dbReference>
<name>A0AAQ3X7S2_PASNO</name>
<evidence type="ECO:0000256" key="4">
    <source>
        <dbReference type="ARBA" id="ARBA00022598"/>
    </source>
</evidence>
<feature type="domain" description="AMP-binding enzyme C-terminal" evidence="11">
    <location>
        <begin position="554"/>
        <end position="631"/>
    </location>
</feature>
<evidence type="ECO:0000256" key="7">
    <source>
        <dbReference type="ARBA" id="ARBA00034223"/>
    </source>
</evidence>
<evidence type="ECO:0000256" key="1">
    <source>
        <dbReference type="ARBA" id="ARBA00001946"/>
    </source>
</evidence>
<evidence type="ECO:0000313" key="12">
    <source>
        <dbReference type="EMBL" id="WVZ87656.1"/>
    </source>
</evidence>
<dbReference type="GO" id="GO:0009698">
    <property type="term" value="P:phenylpropanoid metabolic process"/>
    <property type="evidence" value="ECO:0007669"/>
    <property type="project" value="UniProtKB-ARBA"/>
</dbReference>